<reference evidence="2 3" key="1">
    <citation type="submission" date="2016-07" db="EMBL/GenBank/DDBJ databases">
        <title>Revisiting the taxonomy of the Elizabethkingia Genus using Whole-Genome Sequencing, Optical Mapping, and MALDI-TOF, along with proposal of three novel Elizabethkingia species: Elizabethkingia bruuniana sp. nov., Elizabethkingia ursingii sp. nov., and Elizabethkingia occulta sp. nov.</title>
        <authorList>
            <person name="Nicholson A.C."/>
        </authorList>
    </citation>
    <scope>NUCLEOTIDE SEQUENCE [LARGE SCALE GENOMIC DNA]</scope>
    <source>
        <strain evidence="2 3">F3201</strain>
    </source>
</reference>
<protein>
    <submittedName>
        <fullName evidence="2">Uncharacterized protein</fullName>
    </submittedName>
</protein>
<evidence type="ECO:0000256" key="1">
    <source>
        <dbReference type="SAM" id="Phobius"/>
    </source>
</evidence>
<dbReference type="Proteomes" id="UP000190848">
    <property type="component" value="Chromosome"/>
</dbReference>
<keyword evidence="1" id="KW-0812">Transmembrane</keyword>
<gene>
    <name evidence="2" type="ORF">BBD32_12665</name>
</gene>
<keyword evidence="1" id="KW-0472">Membrane</keyword>
<feature type="transmembrane region" description="Helical" evidence="1">
    <location>
        <begin position="102"/>
        <end position="121"/>
    </location>
</feature>
<feature type="transmembrane region" description="Helical" evidence="1">
    <location>
        <begin position="42"/>
        <end position="62"/>
    </location>
</feature>
<name>A0AAU8UV96_9FLAO</name>
<evidence type="ECO:0000313" key="3">
    <source>
        <dbReference type="Proteomes" id="UP000190848"/>
    </source>
</evidence>
<feature type="transmembrane region" description="Helical" evidence="1">
    <location>
        <begin position="128"/>
        <end position="145"/>
    </location>
</feature>
<dbReference type="AlphaFoldDB" id="A0AAU8UV96"/>
<sequence length="186" mass="21873">MPREFHQGIRGSYKWLYLLPVLGFLSVLIGFIIIFYESEIKAYIALEYLYFIFLIMSSLWVINSSVPRRMFTDGWGYFLIIGNVFNVAFLFLSVSIDNPSLAIKGSIFWSVVCVFGSFFLLLDYGVRVWLSLLIVGLQGIFYPIFFKEVGIYFPLNLVSMGVMFFVMGLRRWYRHYGRYPFWGRKD</sequence>
<feature type="transmembrane region" description="Helical" evidence="1">
    <location>
        <begin position="74"/>
        <end position="96"/>
    </location>
</feature>
<proteinExistence type="predicted"/>
<evidence type="ECO:0000313" key="2">
    <source>
        <dbReference type="EMBL" id="AQX02248.1"/>
    </source>
</evidence>
<feature type="transmembrane region" description="Helical" evidence="1">
    <location>
        <begin position="15"/>
        <end position="36"/>
    </location>
</feature>
<keyword evidence="1" id="KW-1133">Transmembrane helix</keyword>
<dbReference type="RefSeq" id="WP_078396311.1">
    <property type="nucleotide sequence ID" value="NZ_CP016374.1"/>
</dbReference>
<organism evidence="2 3">
    <name type="scientific">Elizabethkingia anophelis</name>
    <dbReference type="NCBI Taxonomy" id="1117645"/>
    <lineage>
        <taxon>Bacteria</taxon>
        <taxon>Pseudomonadati</taxon>
        <taxon>Bacteroidota</taxon>
        <taxon>Flavobacteriia</taxon>
        <taxon>Flavobacteriales</taxon>
        <taxon>Weeksellaceae</taxon>
        <taxon>Elizabethkingia</taxon>
    </lineage>
</organism>
<dbReference type="EMBL" id="CP016374">
    <property type="protein sequence ID" value="AQX02248.1"/>
    <property type="molecule type" value="Genomic_DNA"/>
</dbReference>
<accession>A0AAU8UV96</accession>
<feature type="transmembrane region" description="Helical" evidence="1">
    <location>
        <begin position="151"/>
        <end position="169"/>
    </location>
</feature>